<dbReference type="InterPro" id="IPR050226">
    <property type="entry name" value="NagZ_Beta-hexosaminidase"/>
</dbReference>
<dbReference type="Pfam" id="PF00933">
    <property type="entry name" value="Glyco_hydro_3"/>
    <property type="match status" value="1"/>
</dbReference>
<evidence type="ECO:0000313" key="5">
    <source>
        <dbReference type="EMBL" id="WAX58842.1"/>
    </source>
</evidence>
<accession>A0ABY7K1Z5</accession>
<dbReference type="Gene3D" id="3.20.20.300">
    <property type="entry name" value="Glycoside hydrolase, family 3, N-terminal domain"/>
    <property type="match status" value="1"/>
</dbReference>
<keyword evidence="3" id="KW-0326">Glycosidase</keyword>
<keyword evidence="6" id="KW-1185">Reference proteome</keyword>
<proteinExistence type="inferred from homology"/>
<evidence type="ECO:0000256" key="1">
    <source>
        <dbReference type="ARBA" id="ARBA00005336"/>
    </source>
</evidence>
<dbReference type="Proteomes" id="UP001164693">
    <property type="component" value="Chromosome"/>
</dbReference>
<dbReference type="InterPro" id="IPR001764">
    <property type="entry name" value="Glyco_hydro_3_N"/>
</dbReference>
<sequence length="481" mass="49043">MSIDPHIRRLALSCLLLGFQGPTPPRWLLDCLADGLGGVVLFGSNLRGNDVRALTESLRKAAGQDIVVALDEEGGDVTRLDDTRGSASPGAAALGFLDDPVVTEQVYGAIGARLAHCGVTLDLAPVADVNLDPLNPVIGVRSFGADPEVASRQVAAAVRGLQHSGTAACVKHFPGHGATRADSHHQVATLDRSRAQLESVEYAPFRAAIAAGARSIMTGHLLVPALDAGNLATVSAAITTGVLRDELGFTGTVVTDALEMRALSGTIGMLDGFVRALAAGADAIETGALEHPQLVAEIPAAVARAIDGGQLTLERLRDAAARTARLAGPGDPSAGFDPDIAAGAAARCIEVLGTLPPLTAPLVLECRPPGGMASGELPWTLAEPLAALVRGTQVLTVRGPDDLAAIAPRSAGRSLVAVVRDPARYPWQQQVVAAAQAHPAAVLVDVGWPGPSAPQLPAIRTRGVAPGLLAAAAAVLAGADR</sequence>
<dbReference type="SUPFAM" id="SSF51445">
    <property type="entry name" value="(Trans)glycosidases"/>
    <property type="match status" value="1"/>
</dbReference>
<reference evidence="5" key="1">
    <citation type="submission" date="2022-05" db="EMBL/GenBank/DDBJ databases">
        <title>Jatrophihabitans sp. SB3-54 whole genome sequence.</title>
        <authorList>
            <person name="Suh M.K."/>
            <person name="Eom M.K."/>
            <person name="Kim J.S."/>
            <person name="Kim H.S."/>
            <person name="Do H.E."/>
            <person name="Shin Y.K."/>
            <person name="Lee J.-S."/>
        </authorList>
    </citation>
    <scope>NUCLEOTIDE SEQUENCE</scope>
    <source>
        <strain evidence="5">SB3-54</strain>
    </source>
</reference>
<dbReference type="PANTHER" id="PTHR30480:SF16">
    <property type="entry name" value="GLYCOSIDE HYDROLASE FAMILY 3 DOMAIN PROTEIN"/>
    <property type="match status" value="1"/>
</dbReference>
<evidence type="ECO:0000259" key="4">
    <source>
        <dbReference type="Pfam" id="PF00933"/>
    </source>
</evidence>
<organism evidence="5 6">
    <name type="scientific">Jatrophihabitans cynanchi</name>
    <dbReference type="NCBI Taxonomy" id="2944128"/>
    <lineage>
        <taxon>Bacteria</taxon>
        <taxon>Bacillati</taxon>
        <taxon>Actinomycetota</taxon>
        <taxon>Actinomycetes</taxon>
        <taxon>Jatrophihabitantales</taxon>
        <taxon>Jatrophihabitantaceae</taxon>
        <taxon>Jatrophihabitans</taxon>
    </lineage>
</organism>
<dbReference type="InterPro" id="IPR017853">
    <property type="entry name" value="GH"/>
</dbReference>
<name>A0ABY7K1Z5_9ACTN</name>
<dbReference type="RefSeq" id="WP_269445383.1">
    <property type="nucleotide sequence ID" value="NZ_CP097463.1"/>
</dbReference>
<feature type="domain" description="Glycoside hydrolase family 3 N-terminal" evidence="4">
    <location>
        <begin position="35"/>
        <end position="326"/>
    </location>
</feature>
<evidence type="ECO:0000256" key="3">
    <source>
        <dbReference type="ARBA" id="ARBA00023295"/>
    </source>
</evidence>
<keyword evidence="2" id="KW-0378">Hydrolase</keyword>
<evidence type="ECO:0000256" key="2">
    <source>
        <dbReference type="ARBA" id="ARBA00022801"/>
    </source>
</evidence>
<gene>
    <name evidence="5" type="ORF">M6B22_08775</name>
</gene>
<dbReference type="InterPro" id="IPR036962">
    <property type="entry name" value="Glyco_hydro_3_N_sf"/>
</dbReference>
<evidence type="ECO:0000313" key="6">
    <source>
        <dbReference type="Proteomes" id="UP001164693"/>
    </source>
</evidence>
<dbReference type="PANTHER" id="PTHR30480">
    <property type="entry name" value="BETA-HEXOSAMINIDASE-RELATED"/>
    <property type="match status" value="1"/>
</dbReference>
<dbReference type="EMBL" id="CP097463">
    <property type="protein sequence ID" value="WAX58842.1"/>
    <property type="molecule type" value="Genomic_DNA"/>
</dbReference>
<protein>
    <recommendedName>
        <fullName evidence="4">Glycoside hydrolase family 3 N-terminal domain-containing protein</fullName>
    </recommendedName>
</protein>
<comment type="similarity">
    <text evidence="1">Belongs to the glycosyl hydrolase 3 family.</text>
</comment>